<dbReference type="AlphaFoldDB" id="A0A9W7CJY2"/>
<accession>A0A9W7CJY2</accession>
<organism evidence="2 3">
    <name type="scientific">Phytophthora lilii</name>
    <dbReference type="NCBI Taxonomy" id="2077276"/>
    <lineage>
        <taxon>Eukaryota</taxon>
        <taxon>Sar</taxon>
        <taxon>Stramenopiles</taxon>
        <taxon>Oomycota</taxon>
        <taxon>Peronosporomycetes</taxon>
        <taxon>Peronosporales</taxon>
        <taxon>Peronosporaceae</taxon>
        <taxon>Phytophthora</taxon>
    </lineage>
</organism>
<dbReference type="OrthoDB" id="98876at2759"/>
<gene>
    <name evidence="2" type="ORF">Plil01_001394300</name>
</gene>
<comment type="caution">
    <text evidence="2">The sequence shown here is derived from an EMBL/GenBank/DDBJ whole genome shotgun (WGS) entry which is preliminary data.</text>
</comment>
<feature type="compositionally biased region" description="Basic and acidic residues" evidence="1">
    <location>
        <begin position="61"/>
        <end position="82"/>
    </location>
</feature>
<keyword evidence="3" id="KW-1185">Reference proteome</keyword>
<dbReference type="Proteomes" id="UP001165083">
    <property type="component" value="Unassembled WGS sequence"/>
</dbReference>
<evidence type="ECO:0000313" key="3">
    <source>
        <dbReference type="Proteomes" id="UP001165083"/>
    </source>
</evidence>
<reference evidence="2" key="1">
    <citation type="submission" date="2023-04" db="EMBL/GenBank/DDBJ databases">
        <title>Phytophthora lilii NBRC 32176.</title>
        <authorList>
            <person name="Ichikawa N."/>
            <person name="Sato H."/>
            <person name="Tonouchi N."/>
        </authorList>
    </citation>
    <scope>NUCLEOTIDE SEQUENCE</scope>
    <source>
        <strain evidence="2">NBRC 32176</strain>
    </source>
</reference>
<evidence type="ECO:0000313" key="2">
    <source>
        <dbReference type="EMBL" id="GMF32606.1"/>
    </source>
</evidence>
<feature type="compositionally biased region" description="Polar residues" evidence="1">
    <location>
        <begin position="1"/>
        <end position="11"/>
    </location>
</feature>
<feature type="region of interest" description="Disordered" evidence="1">
    <location>
        <begin position="43"/>
        <end position="89"/>
    </location>
</feature>
<protein>
    <submittedName>
        <fullName evidence="2">Unnamed protein product</fullName>
    </submittedName>
</protein>
<feature type="region of interest" description="Disordered" evidence="1">
    <location>
        <begin position="1"/>
        <end position="24"/>
    </location>
</feature>
<proteinExistence type="predicted"/>
<sequence>MTEIAANTEQKLPTAASLFPASSHDIDWQSKLNSVDMDEAVASKAAPNWVLEDDEDNQQDDGPHKGDSVRKAENHSPWRDNHGGSNELQHLRDENTDLMQRITHMKTQHAQQISALEEKLQQAIETHRAVEQQLSLQLKTVMHEQQAAVENARKVSTILTRVSNWVRQVQRSAPNERLAIYTPKPVVHDLELAVTPSNDAPYNLWTSRASPANVLEYQEESAAIRLKPTCKRLHRSASDAHIESVFQYRISTLPPPAPGRNRAKSMPGTAFNYVKCSSKRSSEVVSKPVLGPEIVLDGLPSDDHAPRKDTPLPKRSASSLLAYCAQVVTTSLTSVRSSPEPRAKVTPAWKLDLSPVQEELEIDEEAGQCKARSLNRNQRLNVALPSLSIGLL</sequence>
<evidence type="ECO:0000256" key="1">
    <source>
        <dbReference type="SAM" id="MobiDB-lite"/>
    </source>
</evidence>
<name>A0A9W7CJY2_9STRA</name>
<dbReference type="EMBL" id="BSXW01001002">
    <property type="protein sequence ID" value="GMF32606.1"/>
    <property type="molecule type" value="Genomic_DNA"/>
</dbReference>